<dbReference type="Pfam" id="PF00187">
    <property type="entry name" value="Chitin_bind_1"/>
    <property type="match status" value="1"/>
</dbReference>
<comment type="subcellular location">
    <subcellularLocation>
        <location evidence="2">Secreted</location>
    </subcellularLocation>
</comment>
<organism evidence="16 17">
    <name type="scientific">Rhypophila decipiens</name>
    <dbReference type="NCBI Taxonomy" id="261697"/>
    <lineage>
        <taxon>Eukaryota</taxon>
        <taxon>Fungi</taxon>
        <taxon>Dikarya</taxon>
        <taxon>Ascomycota</taxon>
        <taxon>Pezizomycotina</taxon>
        <taxon>Sordariomycetes</taxon>
        <taxon>Sordariomycetidae</taxon>
        <taxon>Sordariales</taxon>
        <taxon>Naviculisporaceae</taxon>
        <taxon>Rhypophila</taxon>
    </lineage>
</organism>
<evidence type="ECO:0000256" key="4">
    <source>
        <dbReference type="ARBA" id="ARBA00012729"/>
    </source>
</evidence>
<comment type="caution">
    <text evidence="16">The sequence shown here is derived from an EMBL/GenBank/DDBJ whole genome shotgun (WGS) entry which is preliminary data.</text>
</comment>
<dbReference type="PROSITE" id="PS01095">
    <property type="entry name" value="GH18_1"/>
    <property type="match status" value="1"/>
</dbReference>
<dbReference type="InterPro" id="IPR011583">
    <property type="entry name" value="Chitinase_II/V-like_cat"/>
</dbReference>
<evidence type="ECO:0000313" key="17">
    <source>
        <dbReference type="Proteomes" id="UP001301769"/>
    </source>
</evidence>
<keyword evidence="17" id="KW-1185">Reference proteome</keyword>
<dbReference type="GO" id="GO:0008061">
    <property type="term" value="F:chitin binding"/>
    <property type="evidence" value="ECO:0007669"/>
    <property type="project" value="UniProtKB-UniRule"/>
</dbReference>
<evidence type="ECO:0000259" key="14">
    <source>
        <dbReference type="PROSITE" id="PS50941"/>
    </source>
</evidence>
<evidence type="ECO:0000256" key="10">
    <source>
        <dbReference type="ARBA" id="ARBA00023295"/>
    </source>
</evidence>
<dbReference type="InterPro" id="IPR036861">
    <property type="entry name" value="Endochitinase-like_sf"/>
</dbReference>
<evidence type="ECO:0000256" key="13">
    <source>
        <dbReference type="RuleBase" id="RU000489"/>
    </source>
</evidence>
<dbReference type="InterPro" id="IPR001002">
    <property type="entry name" value="Chitin-bd_1"/>
</dbReference>
<keyword evidence="10 13" id="KW-0326">Glycosidase</keyword>
<dbReference type="InterPro" id="IPR001579">
    <property type="entry name" value="Glyco_hydro_18_chit_AS"/>
</dbReference>
<dbReference type="SUPFAM" id="SSF57016">
    <property type="entry name" value="Plant lectins/antimicrobial peptides"/>
    <property type="match status" value="1"/>
</dbReference>
<evidence type="ECO:0000256" key="1">
    <source>
        <dbReference type="ARBA" id="ARBA00000822"/>
    </source>
</evidence>
<dbReference type="GO" id="GO:0008843">
    <property type="term" value="F:endochitinase activity"/>
    <property type="evidence" value="ECO:0007669"/>
    <property type="project" value="UniProtKB-EC"/>
</dbReference>
<dbReference type="SMART" id="SM00270">
    <property type="entry name" value="ChtBD1"/>
    <property type="match status" value="1"/>
</dbReference>
<feature type="domain" description="GH18" evidence="15">
    <location>
        <begin position="97"/>
        <end position="455"/>
    </location>
</feature>
<dbReference type="InterPro" id="IPR050314">
    <property type="entry name" value="Glycosyl_Hydrlase_18"/>
</dbReference>
<reference evidence="16" key="1">
    <citation type="journal article" date="2023" name="Mol. Phylogenet. Evol.">
        <title>Genome-scale phylogeny and comparative genomics of the fungal order Sordariales.</title>
        <authorList>
            <person name="Hensen N."/>
            <person name="Bonometti L."/>
            <person name="Westerberg I."/>
            <person name="Brannstrom I.O."/>
            <person name="Guillou S."/>
            <person name="Cros-Aarteil S."/>
            <person name="Calhoun S."/>
            <person name="Haridas S."/>
            <person name="Kuo A."/>
            <person name="Mondo S."/>
            <person name="Pangilinan J."/>
            <person name="Riley R."/>
            <person name="LaButti K."/>
            <person name="Andreopoulos B."/>
            <person name="Lipzen A."/>
            <person name="Chen C."/>
            <person name="Yan M."/>
            <person name="Daum C."/>
            <person name="Ng V."/>
            <person name="Clum A."/>
            <person name="Steindorff A."/>
            <person name="Ohm R.A."/>
            <person name="Martin F."/>
            <person name="Silar P."/>
            <person name="Natvig D.O."/>
            <person name="Lalanne C."/>
            <person name="Gautier V."/>
            <person name="Ament-Velasquez S.L."/>
            <person name="Kruys A."/>
            <person name="Hutchinson M.I."/>
            <person name="Powell A.J."/>
            <person name="Barry K."/>
            <person name="Miller A.N."/>
            <person name="Grigoriev I.V."/>
            <person name="Debuchy R."/>
            <person name="Gladieux P."/>
            <person name="Hiltunen Thoren M."/>
            <person name="Johannesson H."/>
        </authorList>
    </citation>
    <scope>NUCLEOTIDE SEQUENCE</scope>
    <source>
        <strain evidence="16">PSN293</strain>
    </source>
</reference>
<dbReference type="PANTHER" id="PTHR11177">
    <property type="entry name" value="CHITINASE"/>
    <property type="match status" value="1"/>
</dbReference>
<dbReference type="PANTHER" id="PTHR11177:SF397">
    <property type="entry name" value="CHITINASE"/>
    <property type="match status" value="1"/>
</dbReference>
<dbReference type="Gene3D" id="3.30.60.10">
    <property type="entry name" value="Endochitinase-like"/>
    <property type="match status" value="1"/>
</dbReference>
<dbReference type="EC" id="3.2.1.14" evidence="4"/>
<dbReference type="SUPFAM" id="SSF54556">
    <property type="entry name" value="Chitinase insertion domain"/>
    <property type="match status" value="1"/>
</dbReference>
<evidence type="ECO:0000256" key="3">
    <source>
        <dbReference type="ARBA" id="ARBA00008682"/>
    </source>
</evidence>
<evidence type="ECO:0000256" key="2">
    <source>
        <dbReference type="ARBA" id="ARBA00004613"/>
    </source>
</evidence>
<evidence type="ECO:0000256" key="11">
    <source>
        <dbReference type="ARBA" id="ARBA00023326"/>
    </source>
</evidence>
<dbReference type="EMBL" id="MU858273">
    <property type="protein sequence ID" value="KAK4207787.1"/>
    <property type="molecule type" value="Genomic_DNA"/>
</dbReference>
<feature type="domain" description="Chitin-binding type-1" evidence="14">
    <location>
        <begin position="39"/>
        <end position="82"/>
    </location>
</feature>
<keyword evidence="11" id="KW-0624">Polysaccharide degradation</keyword>
<reference evidence="16" key="2">
    <citation type="submission" date="2023-05" db="EMBL/GenBank/DDBJ databases">
        <authorList>
            <consortium name="Lawrence Berkeley National Laboratory"/>
            <person name="Steindorff A."/>
            <person name="Hensen N."/>
            <person name="Bonometti L."/>
            <person name="Westerberg I."/>
            <person name="Brannstrom I.O."/>
            <person name="Guillou S."/>
            <person name="Cros-Aarteil S."/>
            <person name="Calhoun S."/>
            <person name="Haridas S."/>
            <person name="Kuo A."/>
            <person name="Mondo S."/>
            <person name="Pangilinan J."/>
            <person name="Riley R."/>
            <person name="Labutti K."/>
            <person name="Andreopoulos B."/>
            <person name="Lipzen A."/>
            <person name="Chen C."/>
            <person name="Yanf M."/>
            <person name="Daum C."/>
            <person name="Ng V."/>
            <person name="Clum A."/>
            <person name="Ohm R."/>
            <person name="Martin F."/>
            <person name="Silar P."/>
            <person name="Natvig D."/>
            <person name="Lalanne C."/>
            <person name="Gautier V."/>
            <person name="Ament-Velasquez S.L."/>
            <person name="Kruys A."/>
            <person name="Hutchinson M.I."/>
            <person name="Powell A.J."/>
            <person name="Barry K."/>
            <person name="Miller A.N."/>
            <person name="Grigoriev I.V."/>
            <person name="Debuchy R."/>
            <person name="Gladieux P."/>
            <person name="Thoren M.H."/>
            <person name="Johannesson H."/>
        </authorList>
    </citation>
    <scope>NUCLEOTIDE SEQUENCE</scope>
    <source>
        <strain evidence="16">PSN293</strain>
    </source>
</reference>
<keyword evidence="8" id="KW-0146">Chitin degradation</keyword>
<dbReference type="Gene3D" id="3.10.50.10">
    <property type="match status" value="1"/>
</dbReference>
<dbReference type="InterPro" id="IPR029070">
    <property type="entry name" value="Chitinase_insertion_sf"/>
</dbReference>
<proteinExistence type="inferred from homology"/>
<keyword evidence="6 12" id="KW-0147">Chitin-binding</keyword>
<feature type="disulfide bond" evidence="12">
    <location>
        <begin position="76"/>
        <end position="80"/>
    </location>
</feature>
<dbReference type="InterPro" id="IPR018371">
    <property type="entry name" value="Chitin-binding_1_CS"/>
</dbReference>
<gene>
    <name evidence="16" type="ORF">QBC37DRAFT_454477</name>
</gene>
<dbReference type="SMART" id="SM00636">
    <property type="entry name" value="Glyco_18"/>
    <property type="match status" value="1"/>
</dbReference>
<keyword evidence="5" id="KW-0964">Secreted</keyword>
<evidence type="ECO:0000256" key="9">
    <source>
        <dbReference type="ARBA" id="ARBA00023277"/>
    </source>
</evidence>
<feature type="disulfide bond" evidence="12">
    <location>
        <begin position="58"/>
        <end position="72"/>
    </location>
</feature>
<dbReference type="CDD" id="cd00035">
    <property type="entry name" value="ChtBD1"/>
    <property type="match status" value="1"/>
</dbReference>
<evidence type="ECO:0000256" key="12">
    <source>
        <dbReference type="PROSITE-ProRule" id="PRU00261"/>
    </source>
</evidence>
<comment type="caution">
    <text evidence="12">Lacks conserved residue(s) required for the propagation of feature annotation.</text>
</comment>
<evidence type="ECO:0000256" key="8">
    <source>
        <dbReference type="ARBA" id="ARBA00023024"/>
    </source>
</evidence>
<dbReference type="InterPro" id="IPR001223">
    <property type="entry name" value="Glyco_hydro18_cat"/>
</dbReference>
<dbReference type="Proteomes" id="UP001301769">
    <property type="component" value="Unassembled WGS sequence"/>
</dbReference>
<evidence type="ECO:0000256" key="7">
    <source>
        <dbReference type="ARBA" id="ARBA00022801"/>
    </source>
</evidence>
<comment type="catalytic activity">
    <reaction evidence="1">
        <text>Random endo-hydrolysis of N-acetyl-beta-D-glucosaminide (1-&gt;4)-beta-linkages in chitin and chitodextrins.</text>
        <dbReference type="EC" id="3.2.1.14"/>
    </reaction>
</comment>
<dbReference type="PROSITE" id="PS50941">
    <property type="entry name" value="CHIT_BIND_I_2"/>
    <property type="match status" value="1"/>
</dbReference>
<dbReference type="InterPro" id="IPR017853">
    <property type="entry name" value="GH"/>
</dbReference>
<feature type="disulfide bond" evidence="12">
    <location>
        <begin position="53"/>
        <end position="65"/>
    </location>
</feature>
<dbReference type="Pfam" id="PF00704">
    <property type="entry name" value="Glyco_hydro_18"/>
    <property type="match status" value="1"/>
</dbReference>
<evidence type="ECO:0000313" key="16">
    <source>
        <dbReference type="EMBL" id="KAK4207787.1"/>
    </source>
</evidence>
<protein>
    <recommendedName>
        <fullName evidence="4">chitinase</fullName>
        <ecNumber evidence="4">3.2.1.14</ecNumber>
    </recommendedName>
</protein>
<dbReference type="PROSITE" id="PS51910">
    <property type="entry name" value="GH18_2"/>
    <property type="match status" value="1"/>
</dbReference>
<comment type="similarity">
    <text evidence="3">Belongs to the glycosyl hydrolase 18 family. Chitinase class V subfamily.</text>
</comment>
<keyword evidence="7 13" id="KW-0378">Hydrolase</keyword>
<dbReference type="GO" id="GO:0000272">
    <property type="term" value="P:polysaccharide catabolic process"/>
    <property type="evidence" value="ECO:0007669"/>
    <property type="project" value="UniProtKB-KW"/>
</dbReference>
<keyword evidence="9" id="KW-0119">Carbohydrate metabolism</keyword>
<keyword evidence="12" id="KW-1015">Disulfide bond</keyword>
<evidence type="ECO:0000256" key="6">
    <source>
        <dbReference type="ARBA" id="ARBA00022669"/>
    </source>
</evidence>
<dbReference type="PROSITE" id="PS00026">
    <property type="entry name" value="CHIT_BIND_I_1"/>
    <property type="match status" value="1"/>
</dbReference>
<name>A0AAN7B2Q9_9PEZI</name>
<evidence type="ECO:0000256" key="5">
    <source>
        <dbReference type="ARBA" id="ARBA00022525"/>
    </source>
</evidence>
<dbReference type="GO" id="GO:0006032">
    <property type="term" value="P:chitin catabolic process"/>
    <property type="evidence" value="ECO:0007669"/>
    <property type="project" value="UniProtKB-KW"/>
</dbReference>
<sequence length="933" mass="104253">MTLMLPVDQISHAATVPAVVLMDGPNFCGTGCISNCNAKAECGRYANPPGKTCVLNVCCSEHGFCGSTRDFCTGACQSNCVEHPQPPPGSPQGRVLSRVIGYYEAWNAFSNCRRTLPSDLPLDALTHVNYAFTFLDPVTYEVTPMDGSTSTQLFHSTTGIKKLKPGLEVWASLGGWTFSDNHTVTQPLLGDIARSAAKRQQFANHVLRFLDTYSFDGIDIDWEYPGAPDRGGRPEDVPNFVLLMKTLRETLNKSPRRLGISFTVPASLWYLRWFDVPGLLQYSDFTNIMSYDLHGTWDRDNALGNIIRPHTNLTEIKLACELLWRVGVKPSQVSLGFGFYGRSFTLEDPSCSTPGACRFRDGGAPGKCTASPGYPGYYDIQDIIAQNPGITIHHDQEAAIKYITWSGNQWIAYDDAATFKQKVDWANSVGFSGSLIRASDLDDNMQTAHQGLTGKTVTNNDRILAESNALYAKSELQRSFNTQCEVKQCVKPDVYRPYSTHSYCNPGDTFVGFDNADCPDSGFKPMCGFYHERLCCMNWADTGTALKNCHWVGRGDCADNTCSPSEVTVKRSTAGDGAVCAWFRQKSLCCTVDRTTEAFMCRRTYCDIYPWDCPPDTGYDDNPPEDEFTPEVDSPWWANDGHDELRRAAVDSGDELSPGLEFVEPDGEHQNLTIRELNALEKRAPSRREYVIWVIIDGKRVKLTIRALPYPSPSKMFNGKNGRTAYKFVIRQKAGTCATTSLETLPAMANPNGQAERYEADHPIELQYMQWFLEALTTSLRPDGTKLPTNKRLNNFNLKRFMRAWNGGPSSSGSSSHGISAGLFPRPASNMPVIWDRMNLNDLVSIWRYLWSPGVLPSIQRQRRQMRQGMTAASVSLTGLNNLADIWEDFDINYWYTTAQHTREFLRNAVQRAAGVYERDPADRPSNWDRVIA</sequence>
<dbReference type="AlphaFoldDB" id="A0AAN7B2Q9"/>
<dbReference type="Gene3D" id="3.20.20.80">
    <property type="entry name" value="Glycosidases"/>
    <property type="match status" value="1"/>
</dbReference>
<dbReference type="SUPFAM" id="SSF51445">
    <property type="entry name" value="(Trans)glycosidases"/>
    <property type="match status" value="1"/>
</dbReference>
<dbReference type="GO" id="GO:0005576">
    <property type="term" value="C:extracellular region"/>
    <property type="evidence" value="ECO:0007669"/>
    <property type="project" value="UniProtKB-SubCell"/>
</dbReference>
<accession>A0AAN7B2Q9</accession>
<evidence type="ECO:0000259" key="15">
    <source>
        <dbReference type="PROSITE" id="PS51910"/>
    </source>
</evidence>